<dbReference type="Proteomes" id="UP000186922">
    <property type="component" value="Unassembled WGS sequence"/>
</dbReference>
<comment type="caution">
    <text evidence="1">The sequence shown here is derived from an EMBL/GenBank/DDBJ whole genome shotgun (WGS) entry which is preliminary data.</text>
</comment>
<sequence length="59" mass="6848">MKGSVKTLAFKAVMTFKKELLWNRLNENKRRWDFHLYLPDKVQTQSSGNLDAVQLHSAG</sequence>
<dbReference type="EMBL" id="BDGG01000006">
    <property type="protein sequence ID" value="GAV00229.1"/>
    <property type="molecule type" value="Genomic_DNA"/>
</dbReference>
<reference evidence="1 2" key="1">
    <citation type="journal article" date="2016" name="Nat. Commun.">
        <title>Extremotolerant tardigrade genome and improved radiotolerance of human cultured cells by tardigrade-unique protein.</title>
        <authorList>
            <person name="Hashimoto T."/>
            <person name="Horikawa D.D."/>
            <person name="Saito Y."/>
            <person name="Kuwahara H."/>
            <person name="Kozuka-Hata H."/>
            <person name="Shin-I T."/>
            <person name="Minakuchi Y."/>
            <person name="Ohishi K."/>
            <person name="Motoyama A."/>
            <person name="Aizu T."/>
            <person name="Enomoto A."/>
            <person name="Kondo K."/>
            <person name="Tanaka S."/>
            <person name="Hara Y."/>
            <person name="Koshikawa S."/>
            <person name="Sagara H."/>
            <person name="Miura T."/>
            <person name="Yokobori S."/>
            <person name="Miyagawa K."/>
            <person name="Suzuki Y."/>
            <person name="Kubo T."/>
            <person name="Oyama M."/>
            <person name="Kohara Y."/>
            <person name="Fujiyama A."/>
            <person name="Arakawa K."/>
            <person name="Katayama T."/>
            <person name="Toyoda A."/>
            <person name="Kunieda T."/>
        </authorList>
    </citation>
    <scope>NUCLEOTIDE SEQUENCE [LARGE SCALE GENOMIC DNA]</scope>
    <source>
        <strain evidence="1 2">YOKOZUNA-1</strain>
    </source>
</reference>
<gene>
    <name evidence="1" type="primary">RvY_11111-1</name>
    <name evidence="1" type="synonym">RvY_11111.1</name>
    <name evidence="1" type="ORF">RvY_11111</name>
</gene>
<evidence type="ECO:0000313" key="1">
    <source>
        <dbReference type="EMBL" id="GAV00229.1"/>
    </source>
</evidence>
<evidence type="ECO:0000313" key="2">
    <source>
        <dbReference type="Proteomes" id="UP000186922"/>
    </source>
</evidence>
<accession>A0A1D1VNY0</accession>
<keyword evidence="2" id="KW-1185">Reference proteome</keyword>
<name>A0A1D1VNY0_RAMVA</name>
<protein>
    <submittedName>
        <fullName evidence="1">Uncharacterized protein</fullName>
    </submittedName>
</protein>
<dbReference type="AlphaFoldDB" id="A0A1D1VNY0"/>
<organism evidence="1 2">
    <name type="scientific">Ramazzottius varieornatus</name>
    <name type="common">Water bear</name>
    <name type="synonym">Tardigrade</name>
    <dbReference type="NCBI Taxonomy" id="947166"/>
    <lineage>
        <taxon>Eukaryota</taxon>
        <taxon>Metazoa</taxon>
        <taxon>Ecdysozoa</taxon>
        <taxon>Tardigrada</taxon>
        <taxon>Eutardigrada</taxon>
        <taxon>Parachela</taxon>
        <taxon>Hypsibioidea</taxon>
        <taxon>Ramazzottiidae</taxon>
        <taxon>Ramazzottius</taxon>
    </lineage>
</organism>
<proteinExistence type="predicted"/>